<dbReference type="Pfam" id="PF09415">
    <property type="entry name" value="CENP-X"/>
    <property type="match status" value="1"/>
</dbReference>
<organism evidence="7 8">
    <name type="scientific">Paratrimastix pyriformis</name>
    <dbReference type="NCBI Taxonomy" id="342808"/>
    <lineage>
        <taxon>Eukaryota</taxon>
        <taxon>Metamonada</taxon>
        <taxon>Preaxostyla</taxon>
        <taxon>Paratrimastigidae</taxon>
        <taxon>Paratrimastix</taxon>
    </lineage>
</organism>
<evidence type="ECO:0000256" key="2">
    <source>
        <dbReference type="ARBA" id="ARBA00009359"/>
    </source>
</evidence>
<gene>
    <name evidence="7" type="ORF">PAPYR_4933</name>
</gene>
<dbReference type="Gene3D" id="6.10.130.30">
    <property type="match status" value="1"/>
</dbReference>
<name>A0ABQ8UIT0_9EUKA</name>
<keyword evidence="4" id="KW-0238">DNA-binding</keyword>
<proteinExistence type="inferred from homology"/>
<comment type="subcellular location">
    <subcellularLocation>
        <location evidence="1">Nucleus</location>
    </subcellularLocation>
</comment>
<dbReference type="CDD" id="cd22921">
    <property type="entry name" value="HFD_CENP-X"/>
    <property type="match status" value="1"/>
</dbReference>
<dbReference type="SUPFAM" id="SSF47113">
    <property type="entry name" value="Histone-fold"/>
    <property type="match status" value="1"/>
</dbReference>
<evidence type="ECO:0008006" key="9">
    <source>
        <dbReference type="Google" id="ProtNLM"/>
    </source>
</evidence>
<keyword evidence="8" id="KW-1185">Reference proteome</keyword>
<comment type="similarity">
    <text evidence="2">Belongs to the CENP-X/MHF2 family.</text>
</comment>
<protein>
    <recommendedName>
        <fullName evidence="9">Centromere protein X</fullName>
    </recommendedName>
</protein>
<evidence type="ECO:0000313" key="8">
    <source>
        <dbReference type="Proteomes" id="UP001141327"/>
    </source>
</evidence>
<sequence>MTLPTALVERLLRLTLAEDKIQKDVHILTGEFLRVFVSEALQRACLQAEKDGRKELSCSDLERILPQLLLDFG</sequence>
<dbReference type="PANTHER" id="PTHR28680:SF1">
    <property type="entry name" value="CENTROMERE PROTEIN X"/>
    <property type="match status" value="1"/>
</dbReference>
<dbReference type="PANTHER" id="PTHR28680">
    <property type="entry name" value="CENTROMERE PROTEIN X"/>
    <property type="match status" value="1"/>
</dbReference>
<evidence type="ECO:0000256" key="6">
    <source>
        <dbReference type="ARBA" id="ARBA00023242"/>
    </source>
</evidence>
<accession>A0ABQ8UIT0</accession>
<evidence type="ECO:0000256" key="1">
    <source>
        <dbReference type="ARBA" id="ARBA00004123"/>
    </source>
</evidence>
<evidence type="ECO:0000256" key="3">
    <source>
        <dbReference type="ARBA" id="ARBA00022763"/>
    </source>
</evidence>
<keyword evidence="6" id="KW-0539">Nucleus</keyword>
<evidence type="ECO:0000256" key="4">
    <source>
        <dbReference type="ARBA" id="ARBA00023125"/>
    </source>
</evidence>
<dbReference type="InterPro" id="IPR018552">
    <property type="entry name" value="CENP-X"/>
</dbReference>
<keyword evidence="5" id="KW-0234">DNA repair</keyword>
<keyword evidence="3" id="KW-0227">DNA damage</keyword>
<evidence type="ECO:0000313" key="7">
    <source>
        <dbReference type="EMBL" id="KAJ4459133.1"/>
    </source>
</evidence>
<evidence type="ECO:0000256" key="5">
    <source>
        <dbReference type="ARBA" id="ARBA00023204"/>
    </source>
</evidence>
<reference evidence="7" key="1">
    <citation type="journal article" date="2022" name="bioRxiv">
        <title>Genomics of Preaxostyla Flagellates Illuminates Evolutionary Transitions and the Path Towards Mitochondrial Loss.</title>
        <authorList>
            <person name="Novak L.V.F."/>
            <person name="Treitli S.C."/>
            <person name="Pyrih J."/>
            <person name="Halakuc P."/>
            <person name="Pipaliya S.V."/>
            <person name="Vacek V."/>
            <person name="Brzon O."/>
            <person name="Soukal P."/>
            <person name="Eme L."/>
            <person name="Dacks J.B."/>
            <person name="Karnkowska A."/>
            <person name="Elias M."/>
            <person name="Hampl V."/>
        </authorList>
    </citation>
    <scope>NUCLEOTIDE SEQUENCE</scope>
    <source>
        <strain evidence="7">RCP-MX</strain>
    </source>
</reference>
<dbReference type="EMBL" id="JAPMOS010000022">
    <property type="protein sequence ID" value="KAJ4459133.1"/>
    <property type="molecule type" value="Genomic_DNA"/>
</dbReference>
<dbReference type="InterPro" id="IPR009072">
    <property type="entry name" value="Histone-fold"/>
</dbReference>
<comment type="caution">
    <text evidence="7">The sequence shown here is derived from an EMBL/GenBank/DDBJ whole genome shotgun (WGS) entry which is preliminary data.</text>
</comment>
<dbReference type="Proteomes" id="UP001141327">
    <property type="component" value="Unassembled WGS sequence"/>
</dbReference>